<organism evidence="2 3">
    <name type="scientific">Furfurilactobacillus rossiae DSM 15814</name>
    <dbReference type="NCBI Taxonomy" id="1114972"/>
    <lineage>
        <taxon>Bacteria</taxon>
        <taxon>Bacillati</taxon>
        <taxon>Bacillota</taxon>
        <taxon>Bacilli</taxon>
        <taxon>Lactobacillales</taxon>
        <taxon>Lactobacillaceae</taxon>
        <taxon>Furfurilactobacillus</taxon>
    </lineage>
</organism>
<evidence type="ECO:0008006" key="4">
    <source>
        <dbReference type="Google" id="ProtNLM"/>
    </source>
</evidence>
<keyword evidence="1" id="KW-0812">Transmembrane</keyword>
<keyword evidence="3" id="KW-1185">Reference proteome</keyword>
<feature type="transmembrane region" description="Helical" evidence="1">
    <location>
        <begin position="114"/>
        <end position="137"/>
    </location>
</feature>
<feature type="transmembrane region" description="Helical" evidence="1">
    <location>
        <begin position="157"/>
        <end position="176"/>
    </location>
</feature>
<evidence type="ECO:0000256" key="1">
    <source>
        <dbReference type="SAM" id="Phobius"/>
    </source>
</evidence>
<dbReference type="Proteomes" id="UP000051999">
    <property type="component" value="Unassembled WGS sequence"/>
</dbReference>
<dbReference type="PATRIC" id="fig|1114972.6.peg.1558"/>
<comment type="caution">
    <text evidence="2">The sequence shown here is derived from an EMBL/GenBank/DDBJ whole genome shotgun (WGS) entry which is preliminary data.</text>
</comment>
<keyword evidence="1" id="KW-1133">Transmembrane helix</keyword>
<dbReference type="OrthoDB" id="2329814at2"/>
<sequence length="426" mass="47966">MQYKKINIHLFSLILLSVFVSWGICLHFDSLANNTSLDFFTRLNSLLPNNENTLLVALGSVGTFFLLKIAFQTTISLKFGLIDGTLAFFLSFFTVIGGFFQANPPSSNLSVSNLSILFGIVKIIALTTLLTSTFISITSSQIVRQFHHTVNKKRNPYFIISIIILLAWIPYMIILFPGTGSWDTVNQIAEFFGTHVHNAYPTSYYLLQSGMSTLSDHHPVFLTLFFGGAVKLGLALGNPLLGIFFLSLFQCLYAIGICVFSIHVFRRMGMTAHTEKVLIIFYAFSPVFPLYSLFVVKNTLYGITIFWFCLLLLQFVQNSDETSHSISWILQVIVNLLLQTITVKYGLIVASLTSIVLLLSFRKKFIRLFAILAIPLIIFHVGYSTTLKLLNVTPGDPVESYALPFQQTARFVKNHPNDVTKKEKRF</sequence>
<feature type="transmembrane region" description="Helical" evidence="1">
    <location>
        <begin position="81"/>
        <end position="102"/>
    </location>
</feature>
<gene>
    <name evidence="2" type="ORF">FD35_GL001531</name>
</gene>
<feature type="transmembrane region" description="Helical" evidence="1">
    <location>
        <begin position="52"/>
        <end position="69"/>
    </location>
</feature>
<keyword evidence="1" id="KW-0472">Membrane</keyword>
<feature type="transmembrane region" description="Helical" evidence="1">
    <location>
        <begin position="12"/>
        <end position="32"/>
    </location>
</feature>
<evidence type="ECO:0000313" key="3">
    <source>
        <dbReference type="Proteomes" id="UP000051999"/>
    </source>
</evidence>
<feature type="transmembrane region" description="Helical" evidence="1">
    <location>
        <begin position="243"/>
        <end position="265"/>
    </location>
</feature>
<feature type="transmembrane region" description="Helical" evidence="1">
    <location>
        <begin position="365"/>
        <end position="383"/>
    </location>
</feature>
<name>A0A0R1R8A4_9LACO</name>
<reference evidence="2 3" key="1">
    <citation type="journal article" date="2015" name="Genome Announc.">
        <title>Expanding the biotechnology potential of lactobacilli through comparative genomics of 213 strains and associated genera.</title>
        <authorList>
            <person name="Sun Z."/>
            <person name="Harris H.M."/>
            <person name="McCann A."/>
            <person name="Guo C."/>
            <person name="Argimon S."/>
            <person name="Zhang W."/>
            <person name="Yang X."/>
            <person name="Jeffery I.B."/>
            <person name="Cooney J.C."/>
            <person name="Kagawa T.F."/>
            <person name="Liu W."/>
            <person name="Song Y."/>
            <person name="Salvetti E."/>
            <person name="Wrobel A."/>
            <person name="Rasinkangas P."/>
            <person name="Parkhill J."/>
            <person name="Rea M.C."/>
            <person name="O'Sullivan O."/>
            <person name="Ritari J."/>
            <person name="Douillard F.P."/>
            <person name="Paul Ross R."/>
            <person name="Yang R."/>
            <person name="Briner A.E."/>
            <person name="Felis G.E."/>
            <person name="de Vos W.M."/>
            <person name="Barrangou R."/>
            <person name="Klaenhammer T.R."/>
            <person name="Caufield P.W."/>
            <person name="Cui Y."/>
            <person name="Zhang H."/>
            <person name="O'Toole P.W."/>
        </authorList>
    </citation>
    <scope>NUCLEOTIDE SEQUENCE [LARGE SCALE GENOMIC DNA]</scope>
    <source>
        <strain evidence="2 3">DSM 15814</strain>
    </source>
</reference>
<dbReference type="AlphaFoldDB" id="A0A0R1R8A4"/>
<dbReference type="Pfam" id="PF19484">
    <property type="entry name" value="DUF6020"/>
    <property type="match status" value="1"/>
</dbReference>
<protein>
    <recommendedName>
        <fullName evidence="4">Glycosyltransferase RgtA/B/C/D-like domain-containing protein</fullName>
    </recommendedName>
</protein>
<feature type="transmembrane region" description="Helical" evidence="1">
    <location>
        <begin position="328"/>
        <end position="359"/>
    </location>
</feature>
<feature type="transmembrane region" description="Helical" evidence="1">
    <location>
        <begin position="277"/>
        <end position="294"/>
    </location>
</feature>
<dbReference type="InterPro" id="IPR046062">
    <property type="entry name" value="DUF6020"/>
</dbReference>
<accession>A0A0R1R8A4</accession>
<dbReference type="EMBL" id="AZFF01000028">
    <property type="protein sequence ID" value="KRL52953.1"/>
    <property type="molecule type" value="Genomic_DNA"/>
</dbReference>
<dbReference type="STRING" id="1114972.FD35_GL001531"/>
<evidence type="ECO:0000313" key="2">
    <source>
        <dbReference type="EMBL" id="KRL52953.1"/>
    </source>
</evidence>
<proteinExistence type="predicted"/>